<dbReference type="AlphaFoldDB" id="A0A830GS35"/>
<dbReference type="InterPro" id="IPR006115">
    <property type="entry name" value="6PGDH_NADP-bd"/>
</dbReference>
<dbReference type="InterPro" id="IPR015815">
    <property type="entry name" value="HIBADH-related"/>
</dbReference>
<dbReference type="PANTHER" id="PTHR43060">
    <property type="entry name" value="3-HYDROXYISOBUTYRATE DEHYDROGENASE-LIKE 1, MITOCHONDRIAL-RELATED"/>
    <property type="match status" value="1"/>
</dbReference>
<evidence type="ECO:0000256" key="3">
    <source>
        <dbReference type="ARBA" id="ARBA00023027"/>
    </source>
</evidence>
<dbReference type="EMBL" id="BMNL01000001">
    <property type="protein sequence ID" value="GGP19435.1"/>
    <property type="molecule type" value="Genomic_DNA"/>
</dbReference>
<gene>
    <name evidence="6" type="ORF">GCM10007981_03110</name>
</gene>
<evidence type="ECO:0000259" key="5">
    <source>
        <dbReference type="Pfam" id="PF14833"/>
    </source>
</evidence>
<dbReference type="Pfam" id="PF14833">
    <property type="entry name" value="NAD_binding_11"/>
    <property type="match status" value="1"/>
</dbReference>
<dbReference type="GO" id="GO:0051287">
    <property type="term" value="F:NAD binding"/>
    <property type="evidence" value="ECO:0007669"/>
    <property type="project" value="InterPro"/>
</dbReference>
<dbReference type="InterPro" id="IPR002204">
    <property type="entry name" value="3-OH-isobutyrate_DH-rel_CS"/>
</dbReference>
<dbReference type="InterPro" id="IPR008927">
    <property type="entry name" value="6-PGluconate_DH-like_C_sf"/>
</dbReference>
<comment type="similarity">
    <text evidence="1">Belongs to the HIBADH-related family.</text>
</comment>
<sequence>MWLIMLRVGFIGLGIMGSPMATNIARKGFPLTVYNRTKSKAEPLAEMGVSIASSPSEVARSSDVVIGMVTDAPDVEAILFGPGGVVEGAREGLVFIDMSTNSPEHAKSFAARLAKAGIEFLDAPVTGGDKGAREGTLTIMVGGRRETFEAVRPVLEAMGKVIVYGGDVGSGQLLKLCNQIVVGIDMMAVAEALTLARGAGVSDEALLTVLSSGAANSFTVQYYLPKIMKGDLEPGFKAAHLRKDLRYVMDLASRIHAPLPGSSILLQLYESLVAKGLGDKGTQALIKVYEDLSGSSIH</sequence>
<dbReference type="Pfam" id="PF03446">
    <property type="entry name" value="NAD_binding_2"/>
    <property type="match status" value="1"/>
</dbReference>
<dbReference type="GO" id="GO:0016491">
    <property type="term" value="F:oxidoreductase activity"/>
    <property type="evidence" value="ECO:0007669"/>
    <property type="project" value="UniProtKB-KW"/>
</dbReference>
<evidence type="ECO:0000256" key="1">
    <source>
        <dbReference type="ARBA" id="ARBA00009080"/>
    </source>
</evidence>
<evidence type="ECO:0000313" key="7">
    <source>
        <dbReference type="Proteomes" id="UP000610960"/>
    </source>
</evidence>
<feature type="domain" description="6-phosphogluconate dehydrogenase NADP-binding" evidence="4">
    <location>
        <begin position="7"/>
        <end position="165"/>
    </location>
</feature>
<reference evidence="6" key="1">
    <citation type="journal article" date="2014" name="Int. J. Syst. Evol. Microbiol.">
        <title>Complete genome sequence of Corynebacterium casei LMG S-19264T (=DSM 44701T), isolated from a smear-ripened cheese.</title>
        <authorList>
            <consortium name="US DOE Joint Genome Institute (JGI-PGF)"/>
            <person name="Walter F."/>
            <person name="Albersmeier A."/>
            <person name="Kalinowski J."/>
            <person name="Ruckert C."/>
        </authorList>
    </citation>
    <scope>NUCLEOTIDE SEQUENCE</scope>
    <source>
        <strain evidence="6">JCM 10088</strain>
    </source>
</reference>
<dbReference type="PIRSF" id="PIRSF000103">
    <property type="entry name" value="HIBADH"/>
    <property type="match status" value="1"/>
</dbReference>
<dbReference type="InterPro" id="IPR013328">
    <property type="entry name" value="6PGD_dom2"/>
</dbReference>
<organism evidence="6 7">
    <name type="scientific">Thermocladium modestius</name>
    <dbReference type="NCBI Taxonomy" id="62609"/>
    <lineage>
        <taxon>Archaea</taxon>
        <taxon>Thermoproteota</taxon>
        <taxon>Thermoprotei</taxon>
        <taxon>Thermoproteales</taxon>
        <taxon>Thermoproteaceae</taxon>
        <taxon>Thermocladium</taxon>
    </lineage>
</organism>
<dbReference type="Gene3D" id="1.10.1040.10">
    <property type="entry name" value="N-(1-d-carboxylethyl)-l-norvaline Dehydrogenase, domain 2"/>
    <property type="match status" value="1"/>
</dbReference>
<protein>
    <submittedName>
        <fullName evidence="6">6-phosphogluconate dehydrogenase</fullName>
    </submittedName>
</protein>
<evidence type="ECO:0000313" key="6">
    <source>
        <dbReference type="EMBL" id="GGP19435.1"/>
    </source>
</evidence>
<dbReference type="PROSITE" id="PS00895">
    <property type="entry name" value="3_HYDROXYISOBUT_DH"/>
    <property type="match status" value="1"/>
</dbReference>
<proteinExistence type="inferred from homology"/>
<evidence type="ECO:0000256" key="2">
    <source>
        <dbReference type="ARBA" id="ARBA00023002"/>
    </source>
</evidence>
<reference evidence="6" key="2">
    <citation type="submission" date="2020-09" db="EMBL/GenBank/DDBJ databases">
        <authorList>
            <person name="Sun Q."/>
            <person name="Ohkuma M."/>
        </authorList>
    </citation>
    <scope>NUCLEOTIDE SEQUENCE</scope>
    <source>
        <strain evidence="6">JCM 10088</strain>
    </source>
</reference>
<dbReference type="Proteomes" id="UP000610960">
    <property type="component" value="Unassembled WGS sequence"/>
</dbReference>
<dbReference type="SUPFAM" id="SSF48179">
    <property type="entry name" value="6-phosphogluconate dehydrogenase C-terminal domain-like"/>
    <property type="match status" value="1"/>
</dbReference>
<keyword evidence="7" id="KW-1185">Reference proteome</keyword>
<dbReference type="GO" id="GO:0050661">
    <property type="term" value="F:NADP binding"/>
    <property type="evidence" value="ECO:0007669"/>
    <property type="project" value="InterPro"/>
</dbReference>
<dbReference type="Gene3D" id="3.40.50.720">
    <property type="entry name" value="NAD(P)-binding Rossmann-like Domain"/>
    <property type="match status" value="1"/>
</dbReference>
<name>A0A830GS35_9CREN</name>
<keyword evidence="2" id="KW-0560">Oxidoreductase</keyword>
<dbReference type="InterPro" id="IPR036291">
    <property type="entry name" value="NAD(P)-bd_dom_sf"/>
</dbReference>
<keyword evidence="3" id="KW-0520">NAD</keyword>
<feature type="domain" description="3-hydroxyisobutyrate dehydrogenase-like NAD-binding" evidence="5">
    <location>
        <begin position="169"/>
        <end position="289"/>
    </location>
</feature>
<dbReference type="PANTHER" id="PTHR43060:SF15">
    <property type="entry name" value="3-HYDROXYISOBUTYRATE DEHYDROGENASE-LIKE 1, MITOCHONDRIAL-RELATED"/>
    <property type="match status" value="1"/>
</dbReference>
<evidence type="ECO:0000259" key="4">
    <source>
        <dbReference type="Pfam" id="PF03446"/>
    </source>
</evidence>
<dbReference type="SUPFAM" id="SSF51735">
    <property type="entry name" value="NAD(P)-binding Rossmann-fold domains"/>
    <property type="match status" value="1"/>
</dbReference>
<dbReference type="InterPro" id="IPR029154">
    <property type="entry name" value="HIBADH-like_NADP-bd"/>
</dbReference>
<accession>A0A830GS35</accession>
<comment type="caution">
    <text evidence="6">The sequence shown here is derived from an EMBL/GenBank/DDBJ whole genome shotgun (WGS) entry which is preliminary data.</text>
</comment>